<reference evidence="1 2" key="1">
    <citation type="submission" date="2021-07" db="EMBL/GenBank/DDBJ databases">
        <title>complete genome sequencing of Tessaracoccus sp.J1M15.</title>
        <authorList>
            <person name="Bae J.-W."/>
            <person name="Kim D.-y."/>
        </authorList>
    </citation>
    <scope>NUCLEOTIDE SEQUENCE [LARGE SCALE GENOMIC DNA]</scope>
    <source>
        <strain evidence="1 2">J1M15</strain>
    </source>
</reference>
<protein>
    <submittedName>
        <fullName evidence="1">Uncharacterized protein</fullName>
    </submittedName>
</protein>
<evidence type="ECO:0000313" key="2">
    <source>
        <dbReference type="Proteomes" id="UP000824504"/>
    </source>
</evidence>
<gene>
    <name evidence="1" type="ORF">KDB89_01135</name>
</gene>
<dbReference type="EMBL" id="CP079216">
    <property type="protein sequence ID" value="QXT63124.1"/>
    <property type="molecule type" value="Genomic_DNA"/>
</dbReference>
<dbReference type="Proteomes" id="UP000824504">
    <property type="component" value="Chromosome"/>
</dbReference>
<sequence length="217" mass="22940">MTEITFTDQVTPGTVRRMSTGPSGLLLGVGPTGQPMTLSLFRPQPTRIFASLPEFQIWLVAFRAVCLGAHLSVIAADHRRWLTLADAVRAAGGTVDVLHDADALPGRGRPYRPSLIVDEVEAVPATRRLGAWQSVLAVGDPGASAAVAMLRASDAALIAPLESRAAEQLRRAYALTSGQVRTAADIGASEVALATFRRVATVTVVPSAEEYRLLFGG</sequence>
<evidence type="ECO:0000313" key="1">
    <source>
        <dbReference type="EMBL" id="QXT63124.1"/>
    </source>
</evidence>
<accession>A0ABX8SJR4</accession>
<dbReference type="RefSeq" id="WP_219082726.1">
    <property type="nucleotide sequence ID" value="NZ_CP079216.1"/>
</dbReference>
<organism evidence="1 2">
    <name type="scientific">Tessaracoccus palaemonis</name>
    <dbReference type="NCBI Taxonomy" id="2829499"/>
    <lineage>
        <taxon>Bacteria</taxon>
        <taxon>Bacillati</taxon>
        <taxon>Actinomycetota</taxon>
        <taxon>Actinomycetes</taxon>
        <taxon>Propionibacteriales</taxon>
        <taxon>Propionibacteriaceae</taxon>
        <taxon>Tessaracoccus</taxon>
    </lineage>
</organism>
<name>A0ABX8SJR4_9ACTN</name>
<proteinExistence type="predicted"/>
<keyword evidence="2" id="KW-1185">Reference proteome</keyword>